<evidence type="ECO:0000256" key="2">
    <source>
        <dbReference type="ARBA" id="ARBA00022679"/>
    </source>
</evidence>
<evidence type="ECO:0000256" key="3">
    <source>
        <dbReference type="ARBA" id="ARBA00022737"/>
    </source>
</evidence>
<evidence type="ECO:0000313" key="8">
    <source>
        <dbReference type="Proteomes" id="UP000186894"/>
    </source>
</evidence>
<evidence type="ECO:0000259" key="6">
    <source>
        <dbReference type="Pfam" id="PF13844"/>
    </source>
</evidence>
<evidence type="ECO:0000313" key="7">
    <source>
        <dbReference type="EMBL" id="OLP43491.1"/>
    </source>
</evidence>
<name>A0A1Q8ZNL7_9HYPH</name>
<keyword evidence="8" id="KW-1185">Reference proteome</keyword>
<organism evidence="7 8">
    <name type="scientific">Rhizobium oryziradicis</name>
    <dbReference type="NCBI Taxonomy" id="1867956"/>
    <lineage>
        <taxon>Bacteria</taxon>
        <taxon>Pseudomonadati</taxon>
        <taxon>Pseudomonadota</taxon>
        <taxon>Alphaproteobacteria</taxon>
        <taxon>Hyphomicrobiales</taxon>
        <taxon>Rhizobiaceae</taxon>
        <taxon>Rhizobium/Agrobacterium group</taxon>
        <taxon>Rhizobium</taxon>
    </lineage>
</organism>
<evidence type="ECO:0000256" key="4">
    <source>
        <dbReference type="ARBA" id="ARBA00022803"/>
    </source>
</evidence>
<dbReference type="Gene3D" id="3.40.50.2000">
    <property type="entry name" value="Glycogen Phosphorylase B"/>
    <property type="match status" value="1"/>
</dbReference>
<dbReference type="InterPro" id="IPR029489">
    <property type="entry name" value="OGT/SEC/SPY_C"/>
</dbReference>
<dbReference type="PANTHER" id="PTHR44366:SF1">
    <property type="entry name" value="UDP-N-ACETYLGLUCOSAMINE--PEPTIDE N-ACETYLGLUCOSAMINYLTRANSFERASE 110 KDA SUBUNIT"/>
    <property type="match status" value="1"/>
</dbReference>
<dbReference type="SUPFAM" id="SSF48452">
    <property type="entry name" value="TPR-like"/>
    <property type="match status" value="1"/>
</dbReference>
<dbReference type="PANTHER" id="PTHR44366">
    <property type="entry name" value="UDP-N-ACETYLGLUCOSAMINE--PEPTIDE N-ACETYLGLUCOSAMINYLTRANSFERASE 110 KDA SUBUNIT"/>
    <property type="match status" value="1"/>
</dbReference>
<protein>
    <recommendedName>
        <fullName evidence="6">O-GlcNAc transferase C-terminal domain-containing protein</fullName>
    </recommendedName>
</protein>
<comment type="pathway">
    <text evidence="1">Protein modification; protein glycosylation.</text>
</comment>
<evidence type="ECO:0000256" key="1">
    <source>
        <dbReference type="ARBA" id="ARBA00004922"/>
    </source>
</evidence>
<gene>
    <name evidence="7" type="ORF">BJF95_21715</name>
</gene>
<dbReference type="GO" id="GO:0097363">
    <property type="term" value="F:protein O-acetylglucosaminyltransferase activity"/>
    <property type="evidence" value="ECO:0007669"/>
    <property type="project" value="TreeGrafter"/>
</dbReference>
<sequence length="582" mass="64653">MTNSLKAAIARYTAKDFEAAAAILERCQHASPLPLQGLLMLGQSYTKLERHADAAQCFMAAAREPGAQPALLLSLALALLRKTGDNWQAFLVARDLHGINPHDKEAAHVYRHFIHHWLNIEELRQSNAKQREALQKRDAIAIGAETLLNHIAWCGDEALNQAVTQMQNATPFSEDSRARRRTRAHAFGKKPRIGYLSNDLSDCHATTILMQGMFDYHDSAAVEFTFFCFTSDALIAADGGFRQRHASRIVQIGHLSTQEAHDLIRAHNIDILVDLKGHTLGAWIDLVNSGPAPIQVAYIGFPGSGNGIDCDYILSDPIVTPPSSAPFYHEKFCLLPESYQPNDNINRSLLPPTPRALLGLPEDKFIFNSSNTIRKITPETFDLWMEILKRTEDSLLWMLGERAESNRNFLESVAHAGVDPARIILAPKAIYNDHIARMPAADLGLDTFPYNGHTTTSDALWAGLPVLTRKGTNFASRVSESLLNALGIPELVARDDADFINLAVRLSQNRNELLAIRQKIHANRLMAPLFDSERSARHVEDAFRMMMERAAQGLPPDHLRVTARPPRTEPFIPGEMTSSAQA</sequence>
<proteinExistence type="predicted"/>
<feature type="region of interest" description="Disordered" evidence="5">
    <location>
        <begin position="557"/>
        <end position="582"/>
    </location>
</feature>
<dbReference type="GO" id="GO:0006493">
    <property type="term" value="P:protein O-linked glycosylation"/>
    <property type="evidence" value="ECO:0007669"/>
    <property type="project" value="InterPro"/>
</dbReference>
<accession>A0A1Q8ZNL7</accession>
<evidence type="ECO:0000256" key="5">
    <source>
        <dbReference type="SAM" id="MobiDB-lite"/>
    </source>
</evidence>
<reference evidence="7 8" key="1">
    <citation type="submission" date="2016-09" db="EMBL/GenBank/DDBJ databases">
        <title>Rhizobium oryziradicis sp. nov., isolated from the root of rice.</title>
        <authorList>
            <person name="Zhao J."/>
            <person name="Zhang X."/>
        </authorList>
    </citation>
    <scope>NUCLEOTIDE SEQUENCE [LARGE SCALE GENOMIC DNA]</scope>
    <source>
        <strain evidence="7 8">N19</strain>
    </source>
</reference>
<dbReference type="RefSeq" id="WP_075640810.1">
    <property type="nucleotide sequence ID" value="NZ_MKIM01000028.1"/>
</dbReference>
<dbReference type="Proteomes" id="UP000186894">
    <property type="component" value="Unassembled WGS sequence"/>
</dbReference>
<dbReference type="Gene3D" id="3.40.50.11380">
    <property type="match status" value="2"/>
</dbReference>
<comment type="caution">
    <text evidence="7">The sequence shown here is derived from an EMBL/GenBank/DDBJ whole genome shotgun (WGS) entry which is preliminary data.</text>
</comment>
<dbReference type="Gene3D" id="1.25.40.10">
    <property type="entry name" value="Tetratricopeptide repeat domain"/>
    <property type="match status" value="1"/>
</dbReference>
<dbReference type="OrthoDB" id="146908at2"/>
<keyword evidence="2" id="KW-0808">Transferase</keyword>
<feature type="domain" description="O-GlcNAc transferase C-terminal" evidence="6">
    <location>
        <begin position="353"/>
        <end position="535"/>
    </location>
</feature>
<dbReference type="Gene3D" id="3.30.720.150">
    <property type="match status" value="1"/>
</dbReference>
<keyword evidence="3" id="KW-0677">Repeat</keyword>
<dbReference type="InterPro" id="IPR011990">
    <property type="entry name" value="TPR-like_helical_dom_sf"/>
</dbReference>
<dbReference type="AlphaFoldDB" id="A0A1Q8ZNL7"/>
<feature type="domain" description="O-GlcNAc transferase C-terminal" evidence="6">
    <location>
        <begin position="186"/>
        <end position="340"/>
    </location>
</feature>
<dbReference type="InterPro" id="IPR037919">
    <property type="entry name" value="OGT"/>
</dbReference>
<dbReference type="EMBL" id="MKIM01000028">
    <property type="protein sequence ID" value="OLP43491.1"/>
    <property type="molecule type" value="Genomic_DNA"/>
</dbReference>
<dbReference type="Pfam" id="PF13844">
    <property type="entry name" value="Glyco_transf_41"/>
    <property type="match status" value="2"/>
</dbReference>
<keyword evidence="4" id="KW-0802">TPR repeat</keyword>
<dbReference type="STRING" id="1867956.BJF95_21715"/>